<dbReference type="PANTHER" id="PTHR34198:SF1">
    <property type="entry name" value="OS01G0104300 PROTEIN"/>
    <property type="match status" value="1"/>
</dbReference>
<name>A0A834GR14_RHOSS</name>
<sequence>MATPFTVFRPFTILCSSASSNRRKPPSSSANWWTPLFGWPTDPDYITSNNKEPVEQTPRSSDSHPGRAGPRFGVGCFTEEKARELRRKTAETTTFHDVMYHSAIASRLASGSTGYRLSFPADMKKLVDNIQDYLAGLQNRPP</sequence>
<protein>
    <submittedName>
        <fullName evidence="2">Uncharacterized protein</fullName>
    </submittedName>
</protein>
<dbReference type="EMBL" id="WJXA01000008">
    <property type="protein sequence ID" value="KAF7135592.1"/>
    <property type="molecule type" value="Genomic_DNA"/>
</dbReference>
<proteinExistence type="predicted"/>
<feature type="compositionally biased region" description="Polar residues" evidence="1">
    <location>
        <begin position="18"/>
        <end position="32"/>
    </location>
</feature>
<accession>A0A834GR14</accession>
<keyword evidence="3" id="KW-1185">Reference proteome</keyword>
<reference evidence="2" key="1">
    <citation type="submission" date="2019-11" db="EMBL/GenBank/DDBJ databases">
        <authorList>
            <person name="Liu Y."/>
            <person name="Hou J."/>
            <person name="Li T.-Q."/>
            <person name="Guan C.-H."/>
            <person name="Wu X."/>
            <person name="Wu H.-Z."/>
            <person name="Ling F."/>
            <person name="Zhang R."/>
            <person name="Shi X.-G."/>
            <person name="Ren J.-P."/>
            <person name="Chen E.-F."/>
            <person name="Sun J.-M."/>
        </authorList>
    </citation>
    <scope>NUCLEOTIDE SEQUENCE</scope>
    <source>
        <strain evidence="2">Adult_tree_wgs_1</strain>
        <tissue evidence="2">Leaves</tissue>
    </source>
</reference>
<organism evidence="2 3">
    <name type="scientific">Rhododendron simsii</name>
    <name type="common">Sims's rhododendron</name>
    <dbReference type="NCBI Taxonomy" id="118357"/>
    <lineage>
        <taxon>Eukaryota</taxon>
        <taxon>Viridiplantae</taxon>
        <taxon>Streptophyta</taxon>
        <taxon>Embryophyta</taxon>
        <taxon>Tracheophyta</taxon>
        <taxon>Spermatophyta</taxon>
        <taxon>Magnoliopsida</taxon>
        <taxon>eudicotyledons</taxon>
        <taxon>Gunneridae</taxon>
        <taxon>Pentapetalae</taxon>
        <taxon>asterids</taxon>
        <taxon>Ericales</taxon>
        <taxon>Ericaceae</taxon>
        <taxon>Ericoideae</taxon>
        <taxon>Rhodoreae</taxon>
        <taxon>Rhododendron</taxon>
    </lineage>
</organism>
<dbReference type="Proteomes" id="UP000626092">
    <property type="component" value="Unassembled WGS sequence"/>
</dbReference>
<gene>
    <name evidence="2" type="ORF">RHSIM_Rhsim08G0217100</name>
</gene>
<dbReference type="AlphaFoldDB" id="A0A834GR14"/>
<feature type="region of interest" description="Disordered" evidence="1">
    <location>
        <begin position="18"/>
        <end position="75"/>
    </location>
</feature>
<evidence type="ECO:0000313" key="2">
    <source>
        <dbReference type="EMBL" id="KAF7135592.1"/>
    </source>
</evidence>
<dbReference type="OrthoDB" id="1913905at2759"/>
<comment type="caution">
    <text evidence="2">The sequence shown here is derived from an EMBL/GenBank/DDBJ whole genome shotgun (WGS) entry which is preliminary data.</text>
</comment>
<dbReference type="PANTHER" id="PTHR34198">
    <property type="entry name" value="OS01G0175100 PROTEIN"/>
    <property type="match status" value="1"/>
</dbReference>
<evidence type="ECO:0000313" key="3">
    <source>
        <dbReference type="Proteomes" id="UP000626092"/>
    </source>
</evidence>
<evidence type="ECO:0000256" key="1">
    <source>
        <dbReference type="SAM" id="MobiDB-lite"/>
    </source>
</evidence>